<evidence type="ECO:0000313" key="2">
    <source>
        <dbReference type="Proteomes" id="UP001159363"/>
    </source>
</evidence>
<sequence>MNEVLFNFVALLAKNFCCCYFYRNNQRKEKETGKNVVEEARMFSVGFKCILKLVAFIIAKQHTNCRDNIPASKRLAITCIFLAFFDKVIMWLKLAQNFWTKGNFPHCLGALVGKHIWLQCPAICRSNFFNYNCIFSLILIAVGDANYCFWYVNIGCQDRILYGGVFENANFHEQLQQNQLKIPPSHPLIGRENPCQFVLVADDVFLLTCNIQKPYAGNLALSTERIFNYRLSRA</sequence>
<proteinExistence type="predicted"/>
<reference evidence="1 2" key="1">
    <citation type="submission" date="2023-02" db="EMBL/GenBank/DDBJ databases">
        <title>LHISI_Scaffold_Assembly.</title>
        <authorList>
            <person name="Stuart O.P."/>
            <person name="Cleave R."/>
            <person name="Magrath M.J.L."/>
            <person name="Mikheyev A.S."/>
        </authorList>
    </citation>
    <scope>NUCLEOTIDE SEQUENCE [LARGE SCALE GENOMIC DNA]</scope>
    <source>
        <strain evidence="1">Daus_M_001</strain>
        <tissue evidence="1">Leg muscle</tissue>
    </source>
</reference>
<name>A0ABQ9HK11_9NEOP</name>
<comment type="caution">
    <text evidence="1">The sequence shown here is derived from an EMBL/GenBank/DDBJ whole genome shotgun (WGS) entry which is preliminary data.</text>
</comment>
<protein>
    <submittedName>
        <fullName evidence="1">Uncharacterized protein</fullName>
    </submittedName>
</protein>
<accession>A0ABQ9HK11</accession>
<dbReference type="EMBL" id="JARBHB010000005">
    <property type="protein sequence ID" value="KAJ8884481.1"/>
    <property type="molecule type" value="Genomic_DNA"/>
</dbReference>
<organism evidence="1 2">
    <name type="scientific">Dryococelus australis</name>
    <dbReference type="NCBI Taxonomy" id="614101"/>
    <lineage>
        <taxon>Eukaryota</taxon>
        <taxon>Metazoa</taxon>
        <taxon>Ecdysozoa</taxon>
        <taxon>Arthropoda</taxon>
        <taxon>Hexapoda</taxon>
        <taxon>Insecta</taxon>
        <taxon>Pterygota</taxon>
        <taxon>Neoptera</taxon>
        <taxon>Polyneoptera</taxon>
        <taxon>Phasmatodea</taxon>
        <taxon>Verophasmatodea</taxon>
        <taxon>Anareolatae</taxon>
        <taxon>Phasmatidae</taxon>
        <taxon>Eurycanthinae</taxon>
        <taxon>Dryococelus</taxon>
    </lineage>
</organism>
<keyword evidence="2" id="KW-1185">Reference proteome</keyword>
<gene>
    <name evidence="1" type="ORF">PR048_016338</name>
</gene>
<dbReference type="Proteomes" id="UP001159363">
    <property type="component" value="Chromosome 4"/>
</dbReference>
<evidence type="ECO:0000313" key="1">
    <source>
        <dbReference type="EMBL" id="KAJ8884481.1"/>
    </source>
</evidence>